<reference evidence="2 3" key="1">
    <citation type="submission" date="2019-06" db="EMBL/GenBank/DDBJ databases">
        <authorList>
            <person name="Li M."/>
        </authorList>
    </citation>
    <scope>NUCLEOTIDE SEQUENCE [LARGE SCALE GENOMIC DNA]</scope>
    <source>
        <strain evidence="2 3">BGMRC6574</strain>
    </source>
</reference>
<sequence>MMILEKRKLPDYERFLALRDLLVRARFPGYTEDVAGEYWRLYDKKEVMEIDEEFIVKRLYEQYSIDKRDLFHTNFQNAEGVLAKSAEEVANWIGDVMIFVSEIEDAPVKKDSLMSRLFNVYKSKYVILEEEVREAEKVEINEEEAREDELKSHHKTSVYKILIGIASKKYGFNESHAYGKENTSIYTEIENDIDKPKTRLVNKTIKKHLRDAMKHLDDNT</sequence>
<keyword evidence="1" id="KW-0175">Coiled coil</keyword>
<gene>
    <name evidence="2" type="ORF">FJU11_16835</name>
</gene>
<organism evidence="2 3">
    <name type="scientific">Pararhizobium mangrovi</name>
    <dbReference type="NCBI Taxonomy" id="2590452"/>
    <lineage>
        <taxon>Bacteria</taxon>
        <taxon>Pseudomonadati</taxon>
        <taxon>Pseudomonadota</taxon>
        <taxon>Alphaproteobacteria</taxon>
        <taxon>Hyphomicrobiales</taxon>
        <taxon>Rhizobiaceae</taxon>
        <taxon>Rhizobium/Agrobacterium group</taxon>
        <taxon>Pararhizobium</taxon>
    </lineage>
</organism>
<feature type="coiled-coil region" evidence="1">
    <location>
        <begin position="118"/>
        <end position="153"/>
    </location>
</feature>
<evidence type="ECO:0000256" key="1">
    <source>
        <dbReference type="SAM" id="Coils"/>
    </source>
</evidence>
<accession>A0A506TVA0</accession>
<protein>
    <submittedName>
        <fullName evidence="2">Uncharacterized protein</fullName>
    </submittedName>
</protein>
<comment type="caution">
    <text evidence="2">The sequence shown here is derived from an EMBL/GenBank/DDBJ whole genome shotgun (WGS) entry which is preliminary data.</text>
</comment>
<dbReference type="EMBL" id="VHLH01000040">
    <property type="protein sequence ID" value="TPW26002.1"/>
    <property type="molecule type" value="Genomic_DNA"/>
</dbReference>
<dbReference type="AlphaFoldDB" id="A0A506TVA0"/>
<proteinExistence type="predicted"/>
<evidence type="ECO:0000313" key="3">
    <source>
        <dbReference type="Proteomes" id="UP000320314"/>
    </source>
</evidence>
<evidence type="ECO:0000313" key="2">
    <source>
        <dbReference type="EMBL" id="TPW26002.1"/>
    </source>
</evidence>
<dbReference type="RefSeq" id="WP_141168244.1">
    <property type="nucleotide sequence ID" value="NZ_VHLH01000040.1"/>
</dbReference>
<name>A0A506TVA0_9HYPH</name>
<dbReference type="Proteomes" id="UP000320314">
    <property type="component" value="Unassembled WGS sequence"/>
</dbReference>
<keyword evidence="3" id="KW-1185">Reference proteome</keyword>